<reference evidence="1" key="1">
    <citation type="submission" date="2021-10" db="EMBL/GenBank/DDBJ databases">
        <authorList>
            <person name="Dean J.D."/>
            <person name="Kim M.K."/>
            <person name="Newey C.N."/>
            <person name="Stoker T.S."/>
            <person name="Thompson D.W."/>
            <person name="Grose J.H."/>
        </authorList>
    </citation>
    <scope>NUCLEOTIDE SEQUENCE</scope>
</reference>
<dbReference type="EMBL" id="OL539459">
    <property type="protein sequence ID" value="UGV22683.1"/>
    <property type="molecule type" value="Genomic_DNA"/>
</dbReference>
<name>A0AC61TSY1_9CAUD</name>
<evidence type="ECO:0000313" key="2">
    <source>
        <dbReference type="Proteomes" id="UP000828057"/>
    </source>
</evidence>
<gene>
    <name evidence="1" type="ORF">FULANO1_82</name>
</gene>
<evidence type="ECO:0000313" key="1">
    <source>
        <dbReference type="EMBL" id="UGV22683.1"/>
    </source>
</evidence>
<sequence length="126" mass="14576">MDSKTESVTCLPEKRSNVNRAASVALKGGNKMAKSNRKMLINAFEKAALERGWNDSFHTANCIRRYGFKNCRSWARQMASWYDLDAHYLDMDCALVEMIEQAALEDRPLTQSDFDDFVRDEIYYMS</sequence>
<protein>
    <submittedName>
        <fullName evidence="1">Uncharacterized protein</fullName>
    </submittedName>
</protein>
<keyword evidence="2" id="KW-1185">Reference proteome</keyword>
<dbReference type="Proteomes" id="UP000828057">
    <property type="component" value="Segment"/>
</dbReference>
<accession>A0AC61TSY1</accession>
<proteinExistence type="predicted"/>
<organism evidence="1 2">
    <name type="scientific">Escherichia phage vB_EcoD_Fulano1</name>
    <dbReference type="NCBI Taxonomy" id="2902670"/>
    <lineage>
        <taxon>Viruses</taxon>
        <taxon>Duplodnaviria</taxon>
        <taxon>Heunggongvirae</taxon>
        <taxon>Uroviricota</taxon>
        <taxon>Caudoviricetes</taxon>
        <taxon>Drexlerviridae</taxon>
        <taxon>Tempevirinae</taxon>
        <taxon>Hanrivervirus</taxon>
        <taxon>Hanrivervirus fulano1</taxon>
    </lineage>
</organism>